<dbReference type="GO" id="GO:0000028">
    <property type="term" value="P:ribosomal small subunit assembly"/>
    <property type="evidence" value="ECO:0007669"/>
    <property type="project" value="UniProtKB-UniRule"/>
</dbReference>
<dbReference type="Pfam" id="PF00318">
    <property type="entry name" value="Ribosomal_S2"/>
    <property type="match status" value="2"/>
</dbReference>
<dbReference type="AlphaFoldDB" id="A0A9W8DUF3"/>
<comment type="subcellular location">
    <subcellularLocation>
        <location evidence="1 7">Cytoplasm</location>
    </subcellularLocation>
</comment>
<dbReference type="PROSITE" id="PS00963">
    <property type="entry name" value="RIBOSOMAL_S2_2"/>
    <property type="match status" value="1"/>
</dbReference>
<organism evidence="10 11">
    <name type="scientific">Tieghemiomyces parasiticus</name>
    <dbReference type="NCBI Taxonomy" id="78921"/>
    <lineage>
        <taxon>Eukaryota</taxon>
        <taxon>Fungi</taxon>
        <taxon>Fungi incertae sedis</taxon>
        <taxon>Zoopagomycota</taxon>
        <taxon>Kickxellomycotina</taxon>
        <taxon>Dimargaritomycetes</taxon>
        <taxon>Dimargaritales</taxon>
        <taxon>Dimargaritaceae</taxon>
        <taxon>Tieghemiomyces</taxon>
    </lineage>
</organism>
<gene>
    <name evidence="7 10" type="primary">RPS0</name>
    <name evidence="10" type="ORF">IWQ60_005663</name>
</gene>
<dbReference type="SUPFAM" id="SSF52313">
    <property type="entry name" value="Ribosomal protein S2"/>
    <property type="match status" value="1"/>
</dbReference>
<evidence type="ECO:0000256" key="3">
    <source>
        <dbReference type="ARBA" id="ARBA00022490"/>
    </source>
</evidence>
<name>A0A9W8DUF3_9FUNG</name>
<comment type="function">
    <text evidence="7">Required for the assembly and/or stability of the 40S ribosomal subunit. Required for the processing of the 20S rRNA-precursor to mature 18S rRNA in a late step of the maturation of 40S ribosomal subunits.</text>
</comment>
<dbReference type="OrthoDB" id="414863at2759"/>
<evidence type="ECO:0000256" key="7">
    <source>
        <dbReference type="HAMAP-Rule" id="MF_03015"/>
    </source>
</evidence>
<evidence type="ECO:0000256" key="6">
    <source>
        <dbReference type="ARBA" id="ARBA00035256"/>
    </source>
</evidence>
<keyword evidence="5 7" id="KW-0687">Ribonucleoprotein</keyword>
<evidence type="ECO:0000313" key="10">
    <source>
        <dbReference type="EMBL" id="KAJ1923774.1"/>
    </source>
</evidence>
<evidence type="ECO:0000256" key="5">
    <source>
        <dbReference type="ARBA" id="ARBA00023274"/>
    </source>
</evidence>
<evidence type="ECO:0000313" key="11">
    <source>
        <dbReference type="Proteomes" id="UP001150569"/>
    </source>
</evidence>
<protein>
    <recommendedName>
        <fullName evidence="6 7">Small ribosomal subunit protein uS2</fullName>
    </recommendedName>
</protein>
<evidence type="ECO:0000256" key="9">
    <source>
        <dbReference type="SAM" id="MobiDB-lite"/>
    </source>
</evidence>
<keyword evidence="4 7" id="KW-0689">Ribosomal protein</keyword>
<comment type="similarity">
    <text evidence="2 7 8">Belongs to the universal ribosomal protein uS2 family.</text>
</comment>
<feature type="compositionally biased region" description="Basic and acidic residues" evidence="9">
    <location>
        <begin position="214"/>
        <end position="225"/>
    </location>
</feature>
<dbReference type="InterPro" id="IPR001865">
    <property type="entry name" value="Ribosomal_uS2"/>
</dbReference>
<dbReference type="InterPro" id="IPR027498">
    <property type="entry name" value="Ribosomal_uS2_euk"/>
</dbReference>
<reference evidence="10" key="1">
    <citation type="submission" date="2022-07" db="EMBL/GenBank/DDBJ databases">
        <title>Phylogenomic reconstructions and comparative analyses of Kickxellomycotina fungi.</title>
        <authorList>
            <person name="Reynolds N.K."/>
            <person name="Stajich J.E."/>
            <person name="Barry K."/>
            <person name="Grigoriev I.V."/>
            <person name="Crous P."/>
            <person name="Smith M.E."/>
        </authorList>
    </citation>
    <scope>NUCLEOTIDE SEQUENCE</scope>
    <source>
        <strain evidence="10">RSA 861</strain>
    </source>
</reference>
<dbReference type="GO" id="GO:0022627">
    <property type="term" value="C:cytosolic small ribosomal subunit"/>
    <property type="evidence" value="ECO:0007669"/>
    <property type="project" value="UniProtKB-UniRule"/>
</dbReference>
<comment type="caution">
    <text evidence="10">The sequence shown here is derived from an EMBL/GenBank/DDBJ whole genome shotgun (WGS) entry which is preliminary data.</text>
</comment>
<evidence type="ECO:0000256" key="2">
    <source>
        <dbReference type="ARBA" id="ARBA00006242"/>
    </source>
</evidence>
<dbReference type="NCBIfam" id="TIGR01012">
    <property type="entry name" value="uS2_euk_arch"/>
    <property type="match status" value="1"/>
</dbReference>
<dbReference type="HAMAP" id="MF_03015">
    <property type="entry name" value="Ribosomal_S2_euk"/>
    <property type="match status" value="1"/>
</dbReference>
<evidence type="ECO:0000256" key="1">
    <source>
        <dbReference type="ARBA" id="ARBA00004496"/>
    </source>
</evidence>
<dbReference type="InterPro" id="IPR018130">
    <property type="entry name" value="Ribosomal_uS2_CS"/>
</dbReference>
<feature type="region of interest" description="Disordered" evidence="9">
    <location>
        <begin position="214"/>
        <end position="279"/>
    </location>
</feature>
<dbReference type="InterPro" id="IPR005707">
    <property type="entry name" value="Ribosomal_uS2_euk/arc"/>
</dbReference>
<dbReference type="FunFam" id="3.40.50.10490:FF:000030">
    <property type="entry name" value="30S ribosomal protein S2"/>
    <property type="match status" value="1"/>
</dbReference>
<dbReference type="Proteomes" id="UP001150569">
    <property type="component" value="Unassembled WGS sequence"/>
</dbReference>
<evidence type="ECO:0000256" key="4">
    <source>
        <dbReference type="ARBA" id="ARBA00022980"/>
    </source>
</evidence>
<dbReference type="GO" id="GO:0003735">
    <property type="term" value="F:structural constituent of ribosome"/>
    <property type="evidence" value="ECO:0007669"/>
    <property type="project" value="UniProtKB-UniRule"/>
</dbReference>
<evidence type="ECO:0000256" key="8">
    <source>
        <dbReference type="RuleBase" id="RU003631"/>
    </source>
</evidence>
<keyword evidence="11" id="KW-1185">Reference proteome</keyword>
<accession>A0A9W8DUF3</accession>
<feature type="compositionally biased region" description="Low complexity" evidence="9">
    <location>
        <begin position="264"/>
        <end position="279"/>
    </location>
</feature>
<dbReference type="InterPro" id="IPR023591">
    <property type="entry name" value="Ribosomal_uS2_flav_dom_sf"/>
</dbReference>
<dbReference type="EMBL" id="JANBPT010000313">
    <property type="protein sequence ID" value="KAJ1923774.1"/>
    <property type="molecule type" value="Genomic_DNA"/>
</dbReference>
<dbReference type="GO" id="GO:0006412">
    <property type="term" value="P:translation"/>
    <property type="evidence" value="ECO:0007669"/>
    <property type="project" value="UniProtKB-UniRule"/>
</dbReference>
<keyword evidence="3 7" id="KW-0963">Cytoplasm</keyword>
<proteinExistence type="inferred from homology"/>
<dbReference type="PRINTS" id="PR00395">
    <property type="entry name" value="RIBOSOMALS2"/>
</dbReference>
<dbReference type="CDD" id="cd01425">
    <property type="entry name" value="RPS2"/>
    <property type="match status" value="1"/>
</dbReference>
<dbReference type="Gene3D" id="3.40.50.10490">
    <property type="entry name" value="Glucose-6-phosphate isomerase like protein, domain 1"/>
    <property type="match status" value="1"/>
</dbReference>
<comment type="subunit">
    <text evidence="7">Component of the small ribosomal subunit. Mature ribosomes consist of a small (40S) and a large (60S) subunit. The 40S subunit contains about 33 different proteins and 1 molecule of RNA (18S). The 60S subunit contains about 49 different proteins and 3 molecules of RNA (25S, 5.8S and 5S). Interacts with RPS21.</text>
</comment>
<sequence>MTNLPACLNPTQDDILRLLAAKAHLGSQNATKGMSTYLWKRRDDGVHILNVGKTWEKLVLAARIIAAVENPADVAIISSRSFALRGTHKFAIHTGAQAIAGQFTPGTFTNYITRSFKEPRVIVVCDPIADHQAIREASYVNIPVIAFCNADAPLTHVDVAIPINTAGKHSMGLGLWMLAREVLRLRGTLKRQEEWNIVVDMFFHRDAEDAEKEALEKAEKEESGKWEAAGETAEWDAPIDNSAPGQWDGAAPEWATEGQAGDWAAETQQTTAAAPGWDA</sequence>
<dbReference type="PANTHER" id="PTHR11489">
    <property type="entry name" value="40S RIBOSOMAL PROTEIN SA"/>
    <property type="match status" value="1"/>
</dbReference>